<sequence length="97" mass="11132">MDTSECIGEMIRRARVDHGYSQAELAAELARRSGKRTVTRDQVKRWESGKRIPRPRLRSWIGDVLGLPVDELTTAARQTRRIRGERAVPEPREPPEV</sequence>
<dbReference type="OrthoDB" id="3213425at2"/>
<evidence type="ECO:0000256" key="1">
    <source>
        <dbReference type="SAM" id="MobiDB-lite"/>
    </source>
</evidence>
<keyword evidence="4" id="KW-1185">Reference proteome</keyword>
<gene>
    <name evidence="3" type="ORF">DPM12_18510</name>
</gene>
<feature type="compositionally biased region" description="Basic and acidic residues" evidence="1">
    <location>
        <begin position="82"/>
        <end position="97"/>
    </location>
</feature>
<feature type="region of interest" description="Disordered" evidence="1">
    <location>
        <begin position="76"/>
        <end position="97"/>
    </location>
</feature>
<evidence type="ECO:0000313" key="4">
    <source>
        <dbReference type="Proteomes" id="UP000250462"/>
    </source>
</evidence>
<accession>A0A329QHA7</accession>
<comment type="caution">
    <text evidence="3">The sequence shown here is derived from an EMBL/GenBank/DDBJ whole genome shotgun (WGS) entry which is preliminary data.</text>
</comment>
<dbReference type="PROSITE" id="PS50943">
    <property type="entry name" value="HTH_CROC1"/>
    <property type="match status" value="1"/>
</dbReference>
<dbReference type="Gene3D" id="1.10.260.40">
    <property type="entry name" value="lambda repressor-like DNA-binding domains"/>
    <property type="match status" value="1"/>
</dbReference>
<dbReference type="CDD" id="cd00093">
    <property type="entry name" value="HTH_XRE"/>
    <property type="match status" value="1"/>
</dbReference>
<dbReference type="InterPro" id="IPR010982">
    <property type="entry name" value="Lambda_DNA-bd_dom_sf"/>
</dbReference>
<dbReference type="EMBL" id="QMIG01000025">
    <property type="protein sequence ID" value="RAW10722.1"/>
    <property type="molecule type" value="Genomic_DNA"/>
</dbReference>
<feature type="domain" description="HTH cro/C1-type" evidence="2">
    <location>
        <begin position="11"/>
        <end position="72"/>
    </location>
</feature>
<dbReference type="Pfam" id="PF01381">
    <property type="entry name" value="HTH_3"/>
    <property type="match status" value="1"/>
</dbReference>
<evidence type="ECO:0000259" key="2">
    <source>
        <dbReference type="PROSITE" id="PS50943"/>
    </source>
</evidence>
<reference evidence="3 4" key="1">
    <citation type="submission" date="2018-06" db="EMBL/GenBank/DDBJ databases">
        <title>Phytoactinopolyspora halophila sp. nov., a novel halophilic actinomycete isolated from a saline soil in China.</title>
        <authorList>
            <person name="Tang S.-K."/>
        </authorList>
    </citation>
    <scope>NUCLEOTIDE SEQUENCE [LARGE SCALE GENOMIC DNA]</scope>
    <source>
        <strain evidence="3 4">YIM 96934</strain>
    </source>
</reference>
<protein>
    <submittedName>
        <fullName evidence="3">XRE family transcriptional regulator</fullName>
    </submittedName>
</protein>
<dbReference type="GO" id="GO:0003677">
    <property type="term" value="F:DNA binding"/>
    <property type="evidence" value="ECO:0007669"/>
    <property type="project" value="InterPro"/>
</dbReference>
<evidence type="ECO:0000313" key="3">
    <source>
        <dbReference type="EMBL" id="RAW10722.1"/>
    </source>
</evidence>
<dbReference type="RefSeq" id="WP_112259843.1">
    <property type="nucleotide sequence ID" value="NZ_QMIG01000025.1"/>
</dbReference>
<dbReference type="AlphaFoldDB" id="A0A329QHA7"/>
<dbReference type="SUPFAM" id="SSF47413">
    <property type="entry name" value="lambda repressor-like DNA-binding domains"/>
    <property type="match status" value="1"/>
</dbReference>
<proteinExistence type="predicted"/>
<dbReference type="SMART" id="SM00530">
    <property type="entry name" value="HTH_XRE"/>
    <property type="match status" value="1"/>
</dbReference>
<organism evidence="3 4">
    <name type="scientific">Phytoactinopolyspora halophila</name>
    <dbReference type="NCBI Taxonomy" id="1981511"/>
    <lineage>
        <taxon>Bacteria</taxon>
        <taxon>Bacillati</taxon>
        <taxon>Actinomycetota</taxon>
        <taxon>Actinomycetes</taxon>
        <taxon>Jiangellales</taxon>
        <taxon>Jiangellaceae</taxon>
        <taxon>Phytoactinopolyspora</taxon>
    </lineage>
</organism>
<dbReference type="Proteomes" id="UP000250462">
    <property type="component" value="Unassembled WGS sequence"/>
</dbReference>
<name>A0A329QHA7_9ACTN</name>
<dbReference type="InterPro" id="IPR001387">
    <property type="entry name" value="Cro/C1-type_HTH"/>
</dbReference>